<keyword evidence="8 9" id="KW-0472">Membrane</keyword>
<organism evidence="10 11">
    <name type="scientific">Pseudogemmobacter lacusdianii</name>
    <dbReference type="NCBI Taxonomy" id="3069608"/>
    <lineage>
        <taxon>Bacteria</taxon>
        <taxon>Pseudomonadati</taxon>
        <taxon>Pseudomonadota</taxon>
        <taxon>Alphaproteobacteria</taxon>
        <taxon>Rhodobacterales</taxon>
        <taxon>Paracoccaceae</taxon>
        <taxon>Pseudogemmobacter</taxon>
    </lineage>
</organism>
<gene>
    <name evidence="10" type="ORF">Q9295_16945</name>
</gene>
<dbReference type="Proteomes" id="UP001239680">
    <property type="component" value="Unassembled WGS sequence"/>
</dbReference>
<evidence type="ECO:0000256" key="5">
    <source>
        <dbReference type="ARBA" id="ARBA00022692"/>
    </source>
</evidence>
<protein>
    <submittedName>
        <fullName evidence="10">RnfABCDGE type electron transport complex subunit D</fullName>
    </submittedName>
</protein>
<evidence type="ECO:0000256" key="7">
    <source>
        <dbReference type="ARBA" id="ARBA00022989"/>
    </source>
</evidence>
<keyword evidence="4" id="KW-0288">FMN</keyword>
<evidence type="ECO:0000256" key="9">
    <source>
        <dbReference type="SAM" id="Phobius"/>
    </source>
</evidence>
<feature type="transmembrane region" description="Helical" evidence="9">
    <location>
        <begin position="61"/>
        <end position="82"/>
    </location>
</feature>
<feature type="transmembrane region" description="Helical" evidence="9">
    <location>
        <begin position="130"/>
        <end position="158"/>
    </location>
</feature>
<dbReference type="RefSeq" id="WP_306681765.1">
    <property type="nucleotide sequence ID" value="NZ_JAVDBT010000021.1"/>
</dbReference>
<dbReference type="PANTHER" id="PTHR30578">
    <property type="entry name" value="ELECTRON TRANSPORT COMPLEX PROTEIN RNFD"/>
    <property type="match status" value="1"/>
</dbReference>
<keyword evidence="3" id="KW-0285">Flavoprotein</keyword>
<keyword evidence="2" id="KW-0597">Phosphoprotein</keyword>
<evidence type="ECO:0000256" key="4">
    <source>
        <dbReference type="ARBA" id="ARBA00022643"/>
    </source>
</evidence>
<dbReference type="PANTHER" id="PTHR30578:SF1">
    <property type="entry name" value="NA(+)-TRANSLOCATING NADH-QUINONE REDUCTASE SUBUNIT B"/>
    <property type="match status" value="1"/>
</dbReference>
<evidence type="ECO:0000256" key="2">
    <source>
        <dbReference type="ARBA" id="ARBA00022553"/>
    </source>
</evidence>
<comment type="caution">
    <text evidence="10">The sequence shown here is derived from an EMBL/GenBank/DDBJ whole genome shotgun (WGS) entry which is preliminary data.</text>
</comment>
<keyword evidence="1" id="KW-0813">Transport</keyword>
<evidence type="ECO:0000313" key="10">
    <source>
        <dbReference type="EMBL" id="MDQ2068062.1"/>
    </source>
</evidence>
<evidence type="ECO:0000256" key="8">
    <source>
        <dbReference type="ARBA" id="ARBA00023136"/>
    </source>
</evidence>
<keyword evidence="6" id="KW-1278">Translocase</keyword>
<sequence length="259" mass="27394">MRPGLLRDDLAAILALLPPLAWLWSQDHWVASRLLFCAVLIFGWQALFAQVRRQGMGLHGAVAALLVALFAPMGVPFWQLALGVSFGMVLGEAIFGGRGRNFVQPVALTFAFMAFSFADQPWRQGPDLPLIAILPALALLVITGQARLTVLAGFAAGLAGVSALIAPEQMTMLITGTLLLALLFLTADPAVSGATSLGRLAYGVLAGGLTALFAASGPVFGAVVFATLLAQIFAPLLDHIAIVIHSAWMHHRARRLRNG</sequence>
<dbReference type="InterPro" id="IPR004338">
    <property type="entry name" value="NqrB/RnfD"/>
</dbReference>
<feature type="transmembrane region" description="Helical" evidence="9">
    <location>
        <begin position="199"/>
        <end position="216"/>
    </location>
</feature>
<name>A0ABU0W221_9RHOB</name>
<feature type="transmembrane region" description="Helical" evidence="9">
    <location>
        <begin position="102"/>
        <end position="118"/>
    </location>
</feature>
<evidence type="ECO:0000256" key="6">
    <source>
        <dbReference type="ARBA" id="ARBA00022967"/>
    </source>
</evidence>
<evidence type="ECO:0000256" key="1">
    <source>
        <dbReference type="ARBA" id="ARBA00022448"/>
    </source>
</evidence>
<dbReference type="Pfam" id="PF03116">
    <property type="entry name" value="NQR2_RnfD_RnfE"/>
    <property type="match status" value="2"/>
</dbReference>
<keyword evidence="7 9" id="KW-1133">Transmembrane helix</keyword>
<keyword evidence="5 9" id="KW-0812">Transmembrane</keyword>
<evidence type="ECO:0000256" key="3">
    <source>
        <dbReference type="ARBA" id="ARBA00022630"/>
    </source>
</evidence>
<feature type="transmembrane region" description="Helical" evidence="9">
    <location>
        <begin position="222"/>
        <end position="248"/>
    </location>
</feature>
<feature type="transmembrane region" description="Helical" evidence="9">
    <location>
        <begin position="33"/>
        <end position="49"/>
    </location>
</feature>
<reference evidence="10 11" key="1">
    <citation type="submission" date="2023-08" db="EMBL/GenBank/DDBJ databases">
        <title>Characterization of two Paracoccaceae strains isolated from Phycosphere and proposal of Xinfangfangia lacusdiani sp. nov.</title>
        <authorList>
            <person name="Deng Y."/>
            <person name="Zhang Y.Q."/>
        </authorList>
    </citation>
    <scope>NUCLEOTIDE SEQUENCE [LARGE SCALE GENOMIC DNA]</scope>
    <source>
        <strain evidence="10 11">CPCC 101601</strain>
    </source>
</reference>
<accession>A0ABU0W221</accession>
<evidence type="ECO:0000313" key="11">
    <source>
        <dbReference type="Proteomes" id="UP001239680"/>
    </source>
</evidence>
<keyword evidence="11" id="KW-1185">Reference proteome</keyword>
<proteinExistence type="predicted"/>
<dbReference type="EMBL" id="JAVDBT010000021">
    <property type="protein sequence ID" value="MDQ2068062.1"/>
    <property type="molecule type" value="Genomic_DNA"/>
</dbReference>
<feature type="transmembrane region" description="Helical" evidence="9">
    <location>
        <begin position="170"/>
        <end position="187"/>
    </location>
</feature>